<dbReference type="OrthoDB" id="9803333at2"/>
<reference evidence="3" key="1">
    <citation type="submission" date="2016-08" db="EMBL/GenBank/DDBJ databases">
        <title>Complete genome of Cloacibacillus porcorum.</title>
        <authorList>
            <person name="Looft T."/>
            <person name="Bayles D.O."/>
            <person name="Alt D.P."/>
        </authorList>
    </citation>
    <scope>NUCLEOTIDE SEQUENCE [LARGE SCALE GENOMIC DNA]</scope>
    <source>
        <strain evidence="3">CL-84</strain>
    </source>
</reference>
<protein>
    <submittedName>
        <fullName evidence="3">7-alpha-hydroxysteroid dehydrogenase</fullName>
    </submittedName>
</protein>
<dbReference type="KEGG" id="cpor:BED41_06355"/>
<dbReference type="InterPro" id="IPR036291">
    <property type="entry name" value="NAD(P)-bd_dom_sf"/>
</dbReference>
<dbReference type="InterPro" id="IPR020904">
    <property type="entry name" value="Sc_DH/Rdtase_CS"/>
</dbReference>
<evidence type="ECO:0000256" key="2">
    <source>
        <dbReference type="ARBA" id="ARBA00023002"/>
    </source>
</evidence>
<keyword evidence="4" id="KW-1185">Reference proteome</keyword>
<accession>A0A1B2I444</accession>
<dbReference type="SUPFAM" id="SSF51735">
    <property type="entry name" value="NAD(P)-binding Rossmann-fold domains"/>
    <property type="match status" value="1"/>
</dbReference>
<dbReference type="EMBL" id="CP016757">
    <property type="protein sequence ID" value="ANZ44745.1"/>
    <property type="molecule type" value="Genomic_DNA"/>
</dbReference>
<dbReference type="FunFam" id="3.40.50.720:FF:000084">
    <property type="entry name" value="Short-chain dehydrogenase reductase"/>
    <property type="match status" value="1"/>
</dbReference>
<dbReference type="PANTHER" id="PTHR43639:SF1">
    <property type="entry name" value="SHORT-CHAIN DEHYDROGENASE_REDUCTASE FAMILY PROTEIN"/>
    <property type="match status" value="1"/>
</dbReference>
<evidence type="ECO:0000256" key="1">
    <source>
        <dbReference type="ARBA" id="ARBA00006484"/>
    </source>
</evidence>
<dbReference type="PROSITE" id="PS00061">
    <property type="entry name" value="ADH_SHORT"/>
    <property type="match status" value="1"/>
</dbReference>
<dbReference type="PRINTS" id="PR00080">
    <property type="entry name" value="SDRFAMILY"/>
</dbReference>
<dbReference type="AlphaFoldDB" id="A0A1B2I444"/>
<keyword evidence="2" id="KW-0560">Oxidoreductase</keyword>
<comment type="similarity">
    <text evidence="1">Belongs to the short-chain dehydrogenases/reductases (SDR) family.</text>
</comment>
<dbReference type="PANTHER" id="PTHR43639">
    <property type="entry name" value="OXIDOREDUCTASE, SHORT-CHAIN DEHYDROGENASE/REDUCTASE FAMILY (AFU_ORTHOLOGUE AFUA_5G02870)"/>
    <property type="match status" value="1"/>
</dbReference>
<dbReference type="NCBIfam" id="NF005559">
    <property type="entry name" value="PRK07231.1"/>
    <property type="match status" value="1"/>
</dbReference>
<proteinExistence type="inferred from homology"/>
<dbReference type="Gene3D" id="3.40.50.720">
    <property type="entry name" value="NAD(P)-binding Rossmann-like Domain"/>
    <property type="match status" value="1"/>
</dbReference>
<evidence type="ECO:0000313" key="4">
    <source>
        <dbReference type="Proteomes" id="UP000093044"/>
    </source>
</evidence>
<dbReference type="PRINTS" id="PR00081">
    <property type="entry name" value="GDHRDH"/>
</dbReference>
<dbReference type="InterPro" id="IPR002347">
    <property type="entry name" value="SDR_fam"/>
</dbReference>
<dbReference type="Proteomes" id="UP000093044">
    <property type="component" value="Chromosome"/>
</dbReference>
<dbReference type="GO" id="GO:0016491">
    <property type="term" value="F:oxidoreductase activity"/>
    <property type="evidence" value="ECO:0007669"/>
    <property type="project" value="UniProtKB-KW"/>
</dbReference>
<dbReference type="GeneID" id="83057472"/>
<organism evidence="3 4">
    <name type="scientific">Cloacibacillus porcorum</name>
    <dbReference type="NCBI Taxonomy" id="1197717"/>
    <lineage>
        <taxon>Bacteria</taxon>
        <taxon>Thermotogati</taxon>
        <taxon>Synergistota</taxon>
        <taxon>Synergistia</taxon>
        <taxon>Synergistales</taxon>
        <taxon>Synergistaceae</taxon>
        <taxon>Cloacibacillus</taxon>
    </lineage>
</organism>
<gene>
    <name evidence="3" type="ORF">BED41_06355</name>
</gene>
<dbReference type="RefSeq" id="WP_066744178.1">
    <property type="nucleotide sequence ID" value="NZ_CP016757.1"/>
</dbReference>
<sequence>MVTGKLIDLRGKAAVVTGAAAGIGKASAMMLARSGASVALLDRNYDAAALSASEIASECGVQTKAYRCDVLAELDSEAVIEEAARDFGAINILVNNAGGGGGGREIFDGLTDDYLNKIFGLNVYSIFRFSRLCLPHMKRAGYGSIINISSMASVMSSMNMSVYSASKAAVNALTRQMAIDVAPVRVNAVAPGAVKTEALASVLTEEMERKMLALTPLNRLGTPEDIASAVLFFASPMSSWVSGQTLIVSGGGAQVLE</sequence>
<dbReference type="Pfam" id="PF13561">
    <property type="entry name" value="adh_short_C2"/>
    <property type="match status" value="1"/>
</dbReference>
<dbReference type="STRING" id="1197717.BED41_06355"/>
<name>A0A1B2I444_9BACT</name>
<evidence type="ECO:0000313" key="3">
    <source>
        <dbReference type="EMBL" id="ANZ44745.1"/>
    </source>
</evidence>